<gene>
    <name evidence="1" type="ORF">CLV62_101216</name>
</gene>
<name>A0A2V3PTC4_9BACT</name>
<dbReference type="RefSeq" id="WP_110308924.1">
    <property type="nucleotide sequence ID" value="NZ_QICL01000001.1"/>
</dbReference>
<dbReference type="Proteomes" id="UP000247973">
    <property type="component" value="Unassembled WGS sequence"/>
</dbReference>
<organism evidence="1 2">
    <name type="scientific">Dysgonomonas alginatilytica</name>
    <dbReference type="NCBI Taxonomy" id="1605892"/>
    <lineage>
        <taxon>Bacteria</taxon>
        <taxon>Pseudomonadati</taxon>
        <taxon>Bacteroidota</taxon>
        <taxon>Bacteroidia</taxon>
        <taxon>Bacteroidales</taxon>
        <taxon>Dysgonomonadaceae</taxon>
        <taxon>Dysgonomonas</taxon>
    </lineage>
</organism>
<sequence>MNKSIRYGVLSPLYLASILILSAQVGINTKNPQGIFHVDARSTLALTNPETGIPDAIQESDDFIITPEGNVGVGTITPKTKLDINGQIAIPYKSASGVYIKDYMLQSDATGLASWTESYSLPLYRTEITVDRTKAKTFQLLENEPNARVIAPGGIGVSLGTSYAGVVDLESTYISSQPTFTFLKDALYLVTVKQRTSDAANNDLAAYGDFMLAEVVDNTNSKEFISKIPIREGAAGSAFLLKVTNAPKVYRWYISLQNATGINWFATAPLTAHVQFDVTYLYLRNL</sequence>
<dbReference type="EMBL" id="QICL01000001">
    <property type="protein sequence ID" value="PXV68950.1"/>
    <property type="molecule type" value="Genomic_DNA"/>
</dbReference>
<keyword evidence="2" id="KW-1185">Reference proteome</keyword>
<comment type="caution">
    <text evidence="1">The sequence shown here is derived from an EMBL/GenBank/DDBJ whole genome shotgun (WGS) entry which is preliminary data.</text>
</comment>
<protein>
    <submittedName>
        <fullName evidence="1">Uncharacterized protein</fullName>
    </submittedName>
</protein>
<evidence type="ECO:0000313" key="2">
    <source>
        <dbReference type="Proteomes" id="UP000247973"/>
    </source>
</evidence>
<proteinExistence type="predicted"/>
<accession>A0A2V3PTC4</accession>
<reference evidence="1 2" key="1">
    <citation type="submission" date="2018-03" db="EMBL/GenBank/DDBJ databases">
        <title>Genomic Encyclopedia of Archaeal and Bacterial Type Strains, Phase II (KMG-II): from individual species to whole genera.</title>
        <authorList>
            <person name="Goeker M."/>
        </authorList>
    </citation>
    <scope>NUCLEOTIDE SEQUENCE [LARGE SCALE GENOMIC DNA]</scope>
    <source>
        <strain evidence="1 2">DSM 100214</strain>
    </source>
</reference>
<dbReference type="OrthoDB" id="1240046at2"/>
<dbReference type="AlphaFoldDB" id="A0A2V3PTC4"/>
<evidence type="ECO:0000313" key="1">
    <source>
        <dbReference type="EMBL" id="PXV68950.1"/>
    </source>
</evidence>